<keyword evidence="2" id="KW-0170">Cobalt</keyword>
<reference evidence="4 7" key="1">
    <citation type="submission" date="2023-02" db="EMBL/GenBank/DDBJ databases">
        <title>Pathogen: clinical or host-associated sample.</title>
        <authorList>
            <person name="Hergert J."/>
            <person name="Casey R."/>
            <person name="Wagner J."/>
            <person name="Young E.L."/>
            <person name="Oakeson K.F."/>
        </authorList>
    </citation>
    <scope>NUCLEOTIDE SEQUENCE</scope>
    <source>
        <strain evidence="5 7">2022CK-00829</strain>
        <strain evidence="4">2022CK-00830</strain>
    </source>
</reference>
<evidence type="ECO:0000259" key="3">
    <source>
        <dbReference type="PROSITE" id="PS51332"/>
    </source>
</evidence>
<dbReference type="GO" id="GO:0031419">
    <property type="term" value="F:cobalamin binding"/>
    <property type="evidence" value="ECO:0007669"/>
    <property type="project" value="InterPro"/>
</dbReference>
<dbReference type="Proteomes" id="UP001221519">
    <property type="component" value="Chromosome"/>
</dbReference>
<dbReference type="SUPFAM" id="SSF52242">
    <property type="entry name" value="Cobalamin (vitamin B12)-binding domain"/>
    <property type="match status" value="1"/>
</dbReference>
<dbReference type="AlphaFoldDB" id="A0AAX3N773"/>
<dbReference type="PANTHER" id="PTHR45833:SF1">
    <property type="entry name" value="METHIONINE SYNTHASE"/>
    <property type="match status" value="1"/>
</dbReference>
<evidence type="ECO:0000313" key="5">
    <source>
        <dbReference type="EMBL" id="WDI04822.1"/>
    </source>
</evidence>
<keyword evidence="7" id="KW-1185">Reference proteome</keyword>
<dbReference type="GO" id="GO:0050667">
    <property type="term" value="P:homocysteine metabolic process"/>
    <property type="evidence" value="ECO:0007669"/>
    <property type="project" value="TreeGrafter"/>
</dbReference>
<dbReference type="Proteomes" id="UP001220962">
    <property type="component" value="Chromosome"/>
</dbReference>
<evidence type="ECO:0000313" key="6">
    <source>
        <dbReference type="Proteomes" id="UP001220962"/>
    </source>
</evidence>
<organism evidence="4 6">
    <name type="scientific">Paenibacillus urinalis</name>
    <dbReference type="NCBI Taxonomy" id="521520"/>
    <lineage>
        <taxon>Bacteria</taxon>
        <taxon>Bacillati</taxon>
        <taxon>Bacillota</taxon>
        <taxon>Bacilli</taxon>
        <taxon>Bacillales</taxon>
        <taxon>Paenibacillaceae</taxon>
        <taxon>Paenibacillus</taxon>
    </lineage>
</organism>
<dbReference type="EMBL" id="CP118101">
    <property type="protein sequence ID" value="WDH85073.1"/>
    <property type="molecule type" value="Genomic_DNA"/>
</dbReference>
<dbReference type="GO" id="GO:0046653">
    <property type="term" value="P:tetrahydrofolate metabolic process"/>
    <property type="evidence" value="ECO:0007669"/>
    <property type="project" value="TreeGrafter"/>
</dbReference>
<accession>A0AAX3N773</accession>
<gene>
    <name evidence="4" type="ORF">PUW23_09455</name>
    <name evidence="5" type="ORF">PUW25_09150</name>
</gene>
<proteinExistence type="predicted"/>
<dbReference type="GO" id="GO:0008705">
    <property type="term" value="F:methionine synthase activity"/>
    <property type="evidence" value="ECO:0007669"/>
    <property type="project" value="TreeGrafter"/>
</dbReference>
<dbReference type="InterPro" id="IPR003759">
    <property type="entry name" value="Cbl-bd_cap"/>
</dbReference>
<dbReference type="GO" id="GO:0005829">
    <property type="term" value="C:cytosol"/>
    <property type="evidence" value="ECO:0007669"/>
    <property type="project" value="TreeGrafter"/>
</dbReference>
<keyword evidence="1" id="KW-0479">Metal-binding</keyword>
<dbReference type="GO" id="GO:0046872">
    <property type="term" value="F:metal ion binding"/>
    <property type="evidence" value="ECO:0007669"/>
    <property type="project" value="UniProtKB-KW"/>
</dbReference>
<dbReference type="RefSeq" id="WP_047910209.1">
    <property type="nucleotide sequence ID" value="NZ_CP118101.1"/>
</dbReference>
<dbReference type="EMBL" id="CP118108">
    <property type="protein sequence ID" value="WDI04822.1"/>
    <property type="molecule type" value="Genomic_DNA"/>
</dbReference>
<protein>
    <submittedName>
        <fullName evidence="4">Cobalamin-dependent protein</fullName>
    </submittedName>
</protein>
<evidence type="ECO:0000256" key="1">
    <source>
        <dbReference type="ARBA" id="ARBA00022723"/>
    </source>
</evidence>
<evidence type="ECO:0000313" key="4">
    <source>
        <dbReference type="EMBL" id="WDH85073.1"/>
    </source>
</evidence>
<dbReference type="Gene3D" id="1.10.1240.10">
    <property type="entry name" value="Methionine synthase domain"/>
    <property type="match status" value="1"/>
</dbReference>
<dbReference type="Gene3D" id="3.40.50.280">
    <property type="entry name" value="Cobalamin-binding domain"/>
    <property type="match status" value="1"/>
</dbReference>
<dbReference type="Pfam" id="PF02310">
    <property type="entry name" value="B12-binding"/>
    <property type="match status" value="1"/>
</dbReference>
<dbReference type="InterPro" id="IPR006158">
    <property type="entry name" value="Cobalamin-bd"/>
</dbReference>
<dbReference type="InterPro" id="IPR036594">
    <property type="entry name" value="Meth_synthase_dom"/>
</dbReference>
<feature type="domain" description="B12-binding" evidence="3">
    <location>
        <begin position="224"/>
        <end position="350"/>
    </location>
</feature>
<evidence type="ECO:0000313" key="7">
    <source>
        <dbReference type="Proteomes" id="UP001221519"/>
    </source>
</evidence>
<dbReference type="PANTHER" id="PTHR45833">
    <property type="entry name" value="METHIONINE SYNTHASE"/>
    <property type="match status" value="1"/>
</dbReference>
<dbReference type="InterPro" id="IPR050554">
    <property type="entry name" value="Met_Synthase/Corrinoid"/>
</dbReference>
<evidence type="ECO:0000256" key="2">
    <source>
        <dbReference type="ARBA" id="ARBA00023285"/>
    </source>
</evidence>
<dbReference type="PROSITE" id="PS51332">
    <property type="entry name" value="B12_BINDING"/>
    <property type="match status" value="1"/>
</dbReference>
<dbReference type="InterPro" id="IPR036724">
    <property type="entry name" value="Cobalamin-bd_sf"/>
</dbReference>
<dbReference type="Pfam" id="PF02607">
    <property type="entry name" value="B12-binding_2"/>
    <property type="match status" value="1"/>
</dbReference>
<name>A0AAX3N773_9BACL</name>
<sequence>MQYAAGEALLKDADKLAERITDRQYELQPELDQKFGQSGRIRTKQDSLYSLNFLAESVMMRSPVLFTNYVSWLKTLLKGYRVTDEDIRINLLLIKEMIEEYFEYSDKELVLEYLELGMVEVGLAEPAPRFVREELPYYMEAKLYLDQLLSGNRLAAAAIVEEMAKDHIPIKDIYTYIFQMTQHEIGRLWQTGEITVAQEHFCTAATQANISRLYPYWLTKSAKGHRIVSACVGNEQHEIGLRLLTDQFEMEGWDTYYLGANVPNNSLIDSLLKYKADVLALSATMTYHVHLVRELIIQVRNHPKTAAVKVLVGGMPFNTASMLWKEVGADGYAEDAKGAIALANKLISAK</sequence>